<proteinExistence type="inferred from homology"/>
<comment type="caution">
    <text evidence="7">The sequence shown here is derived from an EMBL/GenBank/DDBJ whole genome shotgun (WGS) entry which is preliminary data.</text>
</comment>
<keyword evidence="8" id="KW-1185">Reference proteome</keyword>
<dbReference type="InterPro" id="IPR042098">
    <property type="entry name" value="TauD-like_sf"/>
</dbReference>
<dbReference type="GO" id="GO:0051213">
    <property type="term" value="F:dioxygenase activity"/>
    <property type="evidence" value="ECO:0007669"/>
    <property type="project" value="UniProtKB-KW"/>
</dbReference>
<dbReference type="AlphaFoldDB" id="A0AAN9YNY8"/>
<keyword evidence="2" id="KW-0479">Metal-binding</keyword>
<feature type="domain" description="TauD/TfdA-like" evidence="6">
    <location>
        <begin position="15"/>
        <end position="300"/>
    </location>
</feature>
<sequence>MPGLIQESQFKTITIRELHPTFAAEVSGVNFKDVSEEQFSEILEAMAKYGVCVFRDTGLDDDAHVEFSKRFGALDNIRRYMVGGRQPRYAHYELFDAGNIDEATGLPLDPDSARAHANRGNGLWHADSSFNPRRASFSLLRAVELPPPGHGGDTEFADARAALDGLPADLLLRHDYVGAHSMAHSRKLGSPAFFADVDPAAAAAPPMQRHRVVQRHEPSGRAALYVGAHLHHIEEGGEEIPGSWELVQRLNRHVAQPQYTTSVRWERPGDLVIWDNRCVLHRAGPGTFAGKYKRDMRRTTVHDDSPTAWGLNSTDTQWSGPYVPVAQPKSVKA</sequence>
<evidence type="ECO:0000259" key="6">
    <source>
        <dbReference type="Pfam" id="PF02668"/>
    </source>
</evidence>
<keyword evidence="5" id="KW-0408">Iron</keyword>
<keyword evidence="3" id="KW-0223">Dioxygenase</keyword>
<evidence type="ECO:0000313" key="7">
    <source>
        <dbReference type="EMBL" id="KAK7749089.1"/>
    </source>
</evidence>
<dbReference type="InterPro" id="IPR003819">
    <property type="entry name" value="TauD/TfdA-like"/>
</dbReference>
<evidence type="ECO:0000256" key="3">
    <source>
        <dbReference type="ARBA" id="ARBA00022964"/>
    </source>
</evidence>
<evidence type="ECO:0000256" key="2">
    <source>
        <dbReference type="ARBA" id="ARBA00022723"/>
    </source>
</evidence>
<dbReference type="Proteomes" id="UP001320420">
    <property type="component" value="Unassembled WGS sequence"/>
</dbReference>
<dbReference type="Gene3D" id="3.60.130.10">
    <property type="entry name" value="Clavaminate synthase-like"/>
    <property type="match status" value="1"/>
</dbReference>
<evidence type="ECO:0000256" key="5">
    <source>
        <dbReference type="ARBA" id="ARBA00023004"/>
    </source>
</evidence>
<dbReference type="SUPFAM" id="SSF51197">
    <property type="entry name" value="Clavaminate synthase-like"/>
    <property type="match status" value="1"/>
</dbReference>
<gene>
    <name evidence="7" type="ORF">SLS62_008484</name>
</gene>
<organism evidence="7 8">
    <name type="scientific">Diatrype stigma</name>
    <dbReference type="NCBI Taxonomy" id="117547"/>
    <lineage>
        <taxon>Eukaryota</taxon>
        <taxon>Fungi</taxon>
        <taxon>Dikarya</taxon>
        <taxon>Ascomycota</taxon>
        <taxon>Pezizomycotina</taxon>
        <taxon>Sordariomycetes</taxon>
        <taxon>Xylariomycetidae</taxon>
        <taxon>Xylariales</taxon>
        <taxon>Diatrypaceae</taxon>
        <taxon>Diatrype</taxon>
    </lineage>
</organism>
<dbReference type="EMBL" id="JAKJXP020000079">
    <property type="protein sequence ID" value="KAK7749089.1"/>
    <property type="molecule type" value="Genomic_DNA"/>
</dbReference>
<dbReference type="Pfam" id="PF02668">
    <property type="entry name" value="TauD"/>
    <property type="match status" value="1"/>
</dbReference>
<protein>
    <recommendedName>
        <fullName evidence="6">TauD/TfdA-like domain-containing protein</fullName>
    </recommendedName>
</protein>
<accession>A0AAN9YNY8</accession>
<comment type="similarity">
    <text evidence="1">Belongs to the TfdA dioxygenase family.</text>
</comment>
<evidence type="ECO:0000256" key="4">
    <source>
        <dbReference type="ARBA" id="ARBA00023002"/>
    </source>
</evidence>
<dbReference type="InterPro" id="IPR051178">
    <property type="entry name" value="TfdA_dioxygenase"/>
</dbReference>
<evidence type="ECO:0000256" key="1">
    <source>
        <dbReference type="ARBA" id="ARBA00005896"/>
    </source>
</evidence>
<dbReference type="GO" id="GO:0046872">
    <property type="term" value="F:metal ion binding"/>
    <property type="evidence" value="ECO:0007669"/>
    <property type="project" value="UniProtKB-KW"/>
</dbReference>
<name>A0AAN9YNY8_9PEZI</name>
<dbReference type="PANTHER" id="PTHR43779:SF3">
    <property type="entry name" value="(3R)-3-[(CARBOXYMETHYL)AMINO]FATTY ACID OXYGENASE_DECARBOXYLASE"/>
    <property type="match status" value="1"/>
</dbReference>
<reference evidence="7 8" key="1">
    <citation type="submission" date="2024-02" db="EMBL/GenBank/DDBJ databases">
        <title>De novo assembly and annotation of 12 fungi associated with fruit tree decline syndrome in Ontario, Canada.</title>
        <authorList>
            <person name="Sulman M."/>
            <person name="Ellouze W."/>
            <person name="Ilyukhin E."/>
        </authorList>
    </citation>
    <scope>NUCLEOTIDE SEQUENCE [LARGE SCALE GENOMIC DNA]</scope>
    <source>
        <strain evidence="7 8">M11/M66-122</strain>
    </source>
</reference>
<dbReference type="PANTHER" id="PTHR43779">
    <property type="entry name" value="DIOXYGENASE RV0097-RELATED"/>
    <property type="match status" value="1"/>
</dbReference>
<keyword evidence="4" id="KW-0560">Oxidoreductase</keyword>
<evidence type="ECO:0000313" key="8">
    <source>
        <dbReference type="Proteomes" id="UP001320420"/>
    </source>
</evidence>